<evidence type="ECO:0000313" key="9">
    <source>
        <dbReference type="Proteomes" id="UP000835052"/>
    </source>
</evidence>
<proteinExistence type="predicted"/>
<dbReference type="AlphaFoldDB" id="A0A8S1GWD0"/>
<dbReference type="PANTHER" id="PTHR15414:SF5">
    <property type="entry name" value="PROTEIN OS-9"/>
    <property type="match status" value="1"/>
</dbReference>
<accession>A0A8S1GWD0</accession>
<organism evidence="8 9">
    <name type="scientific">Caenorhabditis auriculariae</name>
    <dbReference type="NCBI Taxonomy" id="2777116"/>
    <lineage>
        <taxon>Eukaryota</taxon>
        <taxon>Metazoa</taxon>
        <taxon>Ecdysozoa</taxon>
        <taxon>Nematoda</taxon>
        <taxon>Chromadorea</taxon>
        <taxon>Rhabditida</taxon>
        <taxon>Rhabditina</taxon>
        <taxon>Rhabditomorpha</taxon>
        <taxon>Rhabditoidea</taxon>
        <taxon>Rhabditidae</taxon>
        <taxon>Peloderinae</taxon>
        <taxon>Caenorhabditis</taxon>
    </lineage>
</organism>
<sequence>MRIIWPLIAISAVVHCIGYFDSKELREVTYNAEISKNLFWFAPEFKIGQLNRENFDRNVEHLSKKMPEVDDVNYILITNKFGQDFICNIPQLKVEEEATSEVSQSKNPKFYSSIIAAAFYIDPCVLYEHGWWTYEVCFKIGVTQQHGLAGKADYISNSLGYHTGLFQMPNYTTSTTDRPLYVEEIYEGGTDCELNGGTVKRKTVVRYQCDLRLETHEAEIESVLEPAQCEYLILLRVGSLCSKPEFLSPNQKNLLKIRCHPYLNKALLKSYLRRELAKREKIVSNERRLIETNEKLRSVIRRRIALLRTERLGDKSPERFDIRRSVKMELFAAMYDNYVASYEFSTGFLPKQEAEEAIWTLINNVVFHDQFYHEAYMNLVDENAGNLWYYFKDPYWPKNQFPRDIISVLVRNHFFELSIDSLKDFAIEKDRVAQLRLVSKFNFEDLKDMAIIDTGTVVKQMARNLNVPWRHTMQRIMHDHDDYAREIHMRLSSFDSNRPNFNYLGIRWKFVEEVYNHKLDIISDASNLDNPKLYPFGGKVDLLMDDVVKMINKNIGKLNDRDFQSSFVYKYLKIGEIVKLIDDDPLEIAWVKDRQSSLDTLRQAFYTEIEPIYWMIFMVHSVQGNMKLAFSTEVMIANMGPNFHRMESDVLEFADFFAQTVLLVLEKNMEMINNGYEGPAPTLEQAKKHWIDYRRSQMIPFYSVSKGQEIEERKKMNWSFAFRAEMNAREVLWKKALSDVSKIIARKDSLYRKSAALLREKRSKAGTSSLADPDMLAFHLDPLTDTLVNLEDMFVGKKVLDYVDPNVPIFKKPEESYEALRKAGLIDYREPLKLVILESLVTGEVILEKGVEREEESKQIRMELPFMELQDNYSAEIYTKEELSAFSSPDSSEDVVEPETSPEINEPPTQETKSPTEKKEL</sequence>
<evidence type="ECO:0000256" key="6">
    <source>
        <dbReference type="SAM" id="SignalP"/>
    </source>
</evidence>
<dbReference type="OrthoDB" id="448954at2759"/>
<feature type="signal peptide" evidence="6">
    <location>
        <begin position="1"/>
        <end position="16"/>
    </location>
</feature>
<name>A0A8S1GWD0_9PELO</name>
<feature type="region of interest" description="Disordered" evidence="5">
    <location>
        <begin position="881"/>
        <end position="921"/>
    </location>
</feature>
<feature type="domain" description="MRH" evidence="7">
    <location>
        <begin position="122"/>
        <end position="243"/>
    </location>
</feature>
<dbReference type="GO" id="GO:0005788">
    <property type="term" value="C:endoplasmic reticulum lumen"/>
    <property type="evidence" value="ECO:0007669"/>
    <property type="project" value="TreeGrafter"/>
</dbReference>
<dbReference type="GO" id="GO:0030968">
    <property type="term" value="P:endoplasmic reticulum unfolded protein response"/>
    <property type="evidence" value="ECO:0007669"/>
    <property type="project" value="InterPro"/>
</dbReference>
<keyword evidence="9" id="KW-1185">Reference proteome</keyword>
<evidence type="ECO:0000256" key="3">
    <source>
        <dbReference type="ARBA" id="ARBA00022824"/>
    </source>
</evidence>
<protein>
    <recommendedName>
        <fullName evidence="7">MRH domain-containing protein</fullName>
    </recommendedName>
</protein>
<gene>
    <name evidence="8" type="ORF">CAUJ_LOCUS3538</name>
</gene>
<keyword evidence="2 6" id="KW-0732">Signal</keyword>
<dbReference type="PROSITE" id="PS51914">
    <property type="entry name" value="MRH"/>
    <property type="match status" value="1"/>
</dbReference>
<evidence type="ECO:0000256" key="4">
    <source>
        <dbReference type="ARBA" id="ARBA00023157"/>
    </source>
</evidence>
<reference evidence="8" key="1">
    <citation type="submission" date="2020-10" db="EMBL/GenBank/DDBJ databases">
        <authorList>
            <person name="Kikuchi T."/>
        </authorList>
    </citation>
    <scope>NUCLEOTIDE SEQUENCE</scope>
    <source>
        <strain evidence="8">NKZ352</strain>
    </source>
</reference>
<dbReference type="PANTHER" id="PTHR15414">
    <property type="entry name" value="OS-9-RELATED"/>
    <property type="match status" value="1"/>
</dbReference>
<dbReference type="EMBL" id="CAJGYM010000007">
    <property type="protein sequence ID" value="CAD6187619.1"/>
    <property type="molecule type" value="Genomic_DNA"/>
</dbReference>
<evidence type="ECO:0000313" key="8">
    <source>
        <dbReference type="EMBL" id="CAD6187619.1"/>
    </source>
</evidence>
<dbReference type="Proteomes" id="UP000835052">
    <property type="component" value="Unassembled WGS sequence"/>
</dbReference>
<comment type="caution">
    <text evidence="8">The sequence shown here is derived from an EMBL/GenBank/DDBJ whole genome shotgun (WGS) entry which is preliminary data.</text>
</comment>
<evidence type="ECO:0000256" key="5">
    <source>
        <dbReference type="SAM" id="MobiDB-lite"/>
    </source>
</evidence>
<dbReference type="InterPro" id="IPR044865">
    <property type="entry name" value="MRH_dom"/>
</dbReference>
<dbReference type="Pfam" id="PF07915">
    <property type="entry name" value="PRKCSH"/>
    <property type="match status" value="1"/>
</dbReference>
<evidence type="ECO:0000259" key="7">
    <source>
        <dbReference type="PROSITE" id="PS51914"/>
    </source>
</evidence>
<dbReference type="Gene3D" id="2.70.130.10">
    <property type="entry name" value="Mannose-6-phosphate receptor binding domain"/>
    <property type="match status" value="1"/>
</dbReference>
<comment type="subcellular location">
    <subcellularLocation>
        <location evidence="1">Endoplasmic reticulum</location>
    </subcellularLocation>
</comment>
<evidence type="ECO:0000256" key="1">
    <source>
        <dbReference type="ARBA" id="ARBA00004240"/>
    </source>
</evidence>
<feature type="chain" id="PRO_5035940268" description="MRH domain-containing protein" evidence="6">
    <location>
        <begin position="17"/>
        <end position="921"/>
    </location>
</feature>
<dbReference type="InterPro" id="IPR009011">
    <property type="entry name" value="Man6P_isomerase_rcpt-bd_dom_sf"/>
</dbReference>
<dbReference type="GO" id="GO:0030970">
    <property type="term" value="P:retrograde protein transport, ER to cytosol"/>
    <property type="evidence" value="ECO:0007669"/>
    <property type="project" value="TreeGrafter"/>
</dbReference>
<evidence type="ECO:0000256" key="2">
    <source>
        <dbReference type="ARBA" id="ARBA00022729"/>
    </source>
</evidence>
<keyword evidence="3" id="KW-0256">Endoplasmic reticulum</keyword>
<dbReference type="SUPFAM" id="SSF50911">
    <property type="entry name" value="Mannose 6-phosphate receptor domain"/>
    <property type="match status" value="1"/>
</dbReference>
<dbReference type="InterPro" id="IPR045149">
    <property type="entry name" value="OS-9-like"/>
</dbReference>
<dbReference type="InterPro" id="IPR012913">
    <property type="entry name" value="OS9-like_dom"/>
</dbReference>
<keyword evidence="4" id="KW-1015">Disulfide bond</keyword>